<evidence type="ECO:0000256" key="2">
    <source>
        <dbReference type="SAM" id="Phobius"/>
    </source>
</evidence>
<feature type="region of interest" description="Disordered" evidence="1">
    <location>
        <begin position="1"/>
        <end position="24"/>
    </location>
</feature>
<organism evidence="3 4">
    <name type="scientific">Penicillium freii</name>
    <dbReference type="NCBI Taxonomy" id="48697"/>
    <lineage>
        <taxon>Eukaryota</taxon>
        <taxon>Fungi</taxon>
        <taxon>Dikarya</taxon>
        <taxon>Ascomycota</taxon>
        <taxon>Pezizomycotina</taxon>
        <taxon>Eurotiomycetes</taxon>
        <taxon>Eurotiomycetidae</taxon>
        <taxon>Eurotiales</taxon>
        <taxon>Aspergillaceae</taxon>
        <taxon>Penicillium</taxon>
    </lineage>
</organism>
<proteinExistence type="predicted"/>
<evidence type="ECO:0000313" key="4">
    <source>
        <dbReference type="Proteomes" id="UP000055045"/>
    </source>
</evidence>
<comment type="caution">
    <text evidence="3">The sequence shown here is derived from an EMBL/GenBank/DDBJ whole genome shotgun (WGS) entry which is preliminary data.</text>
</comment>
<evidence type="ECO:0000256" key="1">
    <source>
        <dbReference type="SAM" id="MobiDB-lite"/>
    </source>
</evidence>
<gene>
    <name evidence="3" type="ORF">ACN42_g11793</name>
</gene>
<reference evidence="3 4" key="1">
    <citation type="submission" date="2015-10" db="EMBL/GenBank/DDBJ databases">
        <title>Genome sequencing of Penicillium freii.</title>
        <authorList>
            <person name="Nguyen H.D."/>
            <person name="Visagie C.M."/>
            <person name="Seifert K.A."/>
        </authorList>
    </citation>
    <scope>NUCLEOTIDE SEQUENCE [LARGE SCALE GENOMIC DNA]</scope>
    <source>
        <strain evidence="3 4">DAOM 242723</strain>
    </source>
</reference>
<keyword evidence="4" id="KW-1185">Reference proteome</keyword>
<evidence type="ECO:0000313" key="3">
    <source>
        <dbReference type="EMBL" id="KUM55476.1"/>
    </source>
</evidence>
<name>A0A124GPN0_PENFR</name>
<feature type="compositionally biased region" description="Polar residues" evidence="1">
    <location>
        <begin position="1"/>
        <end position="18"/>
    </location>
</feature>
<keyword evidence="2" id="KW-1133">Transmembrane helix</keyword>
<dbReference type="AlphaFoldDB" id="A0A124GPN0"/>
<dbReference type="EMBL" id="LLXE01000903">
    <property type="protein sequence ID" value="KUM55476.1"/>
    <property type="molecule type" value="Genomic_DNA"/>
</dbReference>
<accession>A0A124GPN0</accession>
<sequence length="126" mass="14867">MPTRNPNPQTRWVDSTNPQPNPKPAWVQYRQTKLIKKTAVWPSGLRRLTRNQFRSRAHVRIMQPSCYIFLIFFFAFYCCEKNNLFGNRVATPTKTNWHFQPTTMPPIRSQCSRNSIEQEGRVLLAI</sequence>
<keyword evidence="2" id="KW-0472">Membrane</keyword>
<dbReference type="Proteomes" id="UP000055045">
    <property type="component" value="Unassembled WGS sequence"/>
</dbReference>
<protein>
    <submittedName>
        <fullName evidence="3">Uncharacterized protein</fullName>
    </submittedName>
</protein>
<keyword evidence="2" id="KW-0812">Transmembrane</keyword>
<feature type="transmembrane region" description="Helical" evidence="2">
    <location>
        <begin position="57"/>
        <end position="77"/>
    </location>
</feature>